<protein>
    <recommendedName>
        <fullName evidence="3">TolC family protein</fullName>
    </recommendedName>
</protein>
<dbReference type="EMBL" id="CP042218">
    <property type="protein sequence ID" value="QDW65606.1"/>
    <property type="molecule type" value="Genomic_DNA"/>
</dbReference>
<dbReference type="AlphaFoldDB" id="A0A518N112"/>
<dbReference type="Proteomes" id="UP000316584">
    <property type="component" value="Chromosome"/>
</dbReference>
<reference evidence="1 2" key="1">
    <citation type="submission" date="2019-07" db="EMBL/GenBank/DDBJ databases">
        <title>Full genome sequence of Luteimonas sp. Gr-4.</title>
        <authorList>
            <person name="Im W.-T."/>
        </authorList>
    </citation>
    <scope>NUCLEOTIDE SEQUENCE [LARGE SCALE GENOMIC DNA]</scope>
    <source>
        <strain evidence="1 2">Gr-4</strain>
    </source>
</reference>
<evidence type="ECO:0000313" key="1">
    <source>
        <dbReference type="EMBL" id="QDW65606.1"/>
    </source>
</evidence>
<sequence length="395" mass="41995">MRTLPDRTGALAAIEAHPGVERARGERLAAHARAGGRQRGPHDWIAGGQWQERDTGAGGRFEEWELSLQRGVRLPGKAALDHGIADLELGVGADTLADARHVAATGLLHAWVEWLAASELVGLAREAASTAGRDLEATTLRFDAGHAAAAERDAAMAAEARARRALEDAALREQEARLALALRYPDLHLPTQAPLIAVPGDESIDWEAWAARVVEVSHDITLAEGRARLAERRAERARLDRRADPSIGLRAVSERGGEDTVLGVFFSVPLGAGPRRAVAEEEAAMATASWADAAASRTEVTLQARTLARRAALQANAWALADAAARAQAREAERLARGHALDGVDLADLLAARRRAAEAAMAEVEARALAFSSAAGLLLDAHAYWIEDDGHSEDG</sequence>
<gene>
    <name evidence="1" type="ORF">FPZ22_00715</name>
</gene>
<dbReference type="OrthoDB" id="7616984at2"/>
<organism evidence="1 2">
    <name type="scientific">Luteimonas granuli</name>
    <dbReference type="NCBI Taxonomy" id="1176533"/>
    <lineage>
        <taxon>Bacteria</taxon>
        <taxon>Pseudomonadati</taxon>
        <taxon>Pseudomonadota</taxon>
        <taxon>Gammaproteobacteria</taxon>
        <taxon>Lysobacterales</taxon>
        <taxon>Lysobacteraceae</taxon>
        <taxon>Luteimonas</taxon>
    </lineage>
</organism>
<keyword evidence="2" id="KW-1185">Reference proteome</keyword>
<evidence type="ECO:0008006" key="3">
    <source>
        <dbReference type="Google" id="ProtNLM"/>
    </source>
</evidence>
<name>A0A518N112_9GAMM</name>
<evidence type="ECO:0000313" key="2">
    <source>
        <dbReference type="Proteomes" id="UP000316584"/>
    </source>
</evidence>
<dbReference type="RefSeq" id="WP_144889376.1">
    <property type="nucleotide sequence ID" value="NZ_CP042218.1"/>
</dbReference>
<proteinExistence type="predicted"/>
<dbReference type="KEGG" id="lug:FPZ22_00715"/>
<accession>A0A518N112</accession>
<dbReference type="SUPFAM" id="SSF56954">
    <property type="entry name" value="Outer membrane efflux proteins (OEP)"/>
    <property type="match status" value="1"/>
</dbReference>
<dbReference type="Gene3D" id="1.20.1600.10">
    <property type="entry name" value="Outer membrane efflux proteins (OEP)"/>
    <property type="match status" value="1"/>
</dbReference>